<dbReference type="PANTHER" id="PTHR30600:SF4">
    <property type="entry name" value="CYTOCHROME C DOMAIN-CONTAINING PROTEIN"/>
    <property type="match status" value="1"/>
</dbReference>
<dbReference type="Pfam" id="PF06537">
    <property type="entry name" value="DHOR"/>
    <property type="match status" value="1"/>
</dbReference>
<dbReference type="PROSITE" id="PS51257">
    <property type="entry name" value="PROKAR_LIPOPROTEIN"/>
    <property type="match status" value="1"/>
</dbReference>
<feature type="domain" description="Cytochrome c" evidence="7">
    <location>
        <begin position="334"/>
        <end position="465"/>
    </location>
</feature>
<evidence type="ECO:0000259" key="7">
    <source>
        <dbReference type="PROSITE" id="PS51007"/>
    </source>
</evidence>
<feature type="chain" id="PRO_5039005431" evidence="6">
    <location>
        <begin position="24"/>
        <end position="465"/>
    </location>
</feature>
<feature type="region of interest" description="Disordered" evidence="5">
    <location>
        <begin position="224"/>
        <end position="244"/>
    </location>
</feature>
<evidence type="ECO:0000256" key="5">
    <source>
        <dbReference type="SAM" id="MobiDB-lite"/>
    </source>
</evidence>
<dbReference type="GO" id="GO:0009055">
    <property type="term" value="F:electron transfer activity"/>
    <property type="evidence" value="ECO:0007669"/>
    <property type="project" value="InterPro"/>
</dbReference>
<keyword evidence="6" id="KW-0732">Signal</keyword>
<reference evidence="8 9" key="1">
    <citation type="submission" date="2020-10" db="EMBL/GenBank/DDBJ databases">
        <title>Connecting structure to function with the recovery of over 1000 high-quality activated sludge metagenome-assembled genomes encoding full-length rRNA genes using long-read sequencing.</title>
        <authorList>
            <person name="Singleton C.M."/>
            <person name="Petriglieri F."/>
            <person name="Kristensen J.M."/>
            <person name="Kirkegaard R.H."/>
            <person name="Michaelsen T.Y."/>
            <person name="Andersen M.H."/>
            <person name="Karst S.M."/>
            <person name="Dueholm M.S."/>
            <person name="Nielsen P.H."/>
            <person name="Albertsen M."/>
        </authorList>
    </citation>
    <scope>NUCLEOTIDE SEQUENCE [LARGE SCALE GENOMIC DNA]</scope>
    <source>
        <strain evidence="8">Lyne_18-Q3-R50-59_MAXAC.006</strain>
    </source>
</reference>
<gene>
    <name evidence="8" type="ORF">IPN02_00075</name>
</gene>
<dbReference type="PROSITE" id="PS51007">
    <property type="entry name" value="CYTC"/>
    <property type="match status" value="2"/>
</dbReference>
<feature type="signal peptide" evidence="6">
    <location>
        <begin position="1"/>
        <end position="23"/>
    </location>
</feature>
<dbReference type="PANTHER" id="PTHR30600">
    <property type="entry name" value="CYTOCHROME C PEROXIDASE-RELATED"/>
    <property type="match status" value="1"/>
</dbReference>
<feature type="domain" description="Cytochrome c" evidence="7">
    <location>
        <begin position="63"/>
        <end position="245"/>
    </location>
</feature>
<organism evidence="8 9">
    <name type="scientific">Candidatus Neomicrothrix subdominans</name>
    <dbReference type="NCBI Taxonomy" id="2954438"/>
    <lineage>
        <taxon>Bacteria</taxon>
        <taxon>Bacillati</taxon>
        <taxon>Actinomycetota</taxon>
        <taxon>Acidimicrobiia</taxon>
        <taxon>Acidimicrobiales</taxon>
        <taxon>Microthrixaceae</taxon>
        <taxon>Candidatus Neomicrothrix</taxon>
    </lineage>
</organism>
<evidence type="ECO:0000313" key="9">
    <source>
        <dbReference type="Proteomes" id="UP000727993"/>
    </source>
</evidence>
<evidence type="ECO:0000256" key="1">
    <source>
        <dbReference type="ARBA" id="ARBA00022617"/>
    </source>
</evidence>
<dbReference type="InterPro" id="IPR010538">
    <property type="entry name" value="DHOR"/>
</dbReference>
<dbReference type="GO" id="GO:0004130">
    <property type="term" value="F:cytochrome-c peroxidase activity"/>
    <property type="evidence" value="ECO:0007669"/>
    <property type="project" value="TreeGrafter"/>
</dbReference>
<dbReference type="InterPro" id="IPR009056">
    <property type="entry name" value="Cyt_c-like_dom"/>
</dbReference>
<dbReference type="GO" id="GO:0020037">
    <property type="term" value="F:heme binding"/>
    <property type="evidence" value="ECO:0007669"/>
    <property type="project" value="InterPro"/>
</dbReference>
<keyword evidence="2 4" id="KW-0479">Metal-binding</keyword>
<dbReference type="AlphaFoldDB" id="A0A936N992"/>
<accession>A0A936N992</accession>
<evidence type="ECO:0000256" key="4">
    <source>
        <dbReference type="PROSITE-ProRule" id="PRU00433"/>
    </source>
</evidence>
<dbReference type="InterPro" id="IPR036909">
    <property type="entry name" value="Cyt_c-like_dom_sf"/>
</dbReference>
<dbReference type="GO" id="GO:0046872">
    <property type="term" value="F:metal ion binding"/>
    <property type="evidence" value="ECO:0007669"/>
    <property type="project" value="UniProtKB-KW"/>
</dbReference>
<dbReference type="PIRSF" id="PIRSF028099">
    <property type="entry name" value="DUF1111"/>
    <property type="match status" value="1"/>
</dbReference>
<dbReference type="InterPro" id="IPR051395">
    <property type="entry name" value="Cytochrome_c_Peroxidase/MauG"/>
</dbReference>
<evidence type="ECO:0000313" key="8">
    <source>
        <dbReference type="EMBL" id="MBK9295283.1"/>
    </source>
</evidence>
<dbReference type="SUPFAM" id="SSF46626">
    <property type="entry name" value="Cytochrome c"/>
    <property type="match status" value="1"/>
</dbReference>
<sequence>MTAFARRLSALLMTVGLITAACAGAGEEPAALDPNLGGAATRTSATRNAFALPVDGLDPDGRLSFEVGDSFFTKNWVTSPASTKARDGLGPTFNAQACSSCHNLDGRGAPPDDAGDTSTLGLLLRLSVPGAGADGGPVPEPTYGDQLQDRAIRGVEPEGKMAIDWVTESHSFDDGTDYELRRPDVSVADLSQGPLADDVQISPRLAPQVMGAGLLEAIPEESLRSAVDPDDTDGDGISGRLNIVPDPRTGKPIVGRFGWKANVGTVEGQVAAAFLGDMGITSPLHPDENCNPGDAECLAAPDGGSPEVPEEALGRVVFYNKTLAVPAMRNHEDDDVLAGAERFDDLGCAGCHTVSQTTGPSEIAQLSEQTISPHTDLLLHDMGPGLADDRPDFVATGSEWRTPPLWGLGLVPVVNGERFMLHDGRARSFDEAIMWHGGEGQDAADAFAALEKNERAELIAYLEAL</sequence>
<dbReference type="Gene3D" id="1.10.760.10">
    <property type="entry name" value="Cytochrome c-like domain"/>
    <property type="match status" value="1"/>
</dbReference>
<comment type="caution">
    <text evidence="8">The sequence shown here is derived from an EMBL/GenBank/DDBJ whole genome shotgun (WGS) entry which is preliminary data.</text>
</comment>
<proteinExistence type="predicted"/>
<dbReference type="Proteomes" id="UP000727993">
    <property type="component" value="Unassembled WGS sequence"/>
</dbReference>
<dbReference type="EMBL" id="JADJZA010000001">
    <property type="protein sequence ID" value="MBK9295283.1"/>
    <property type="molecule type" value="Genomic_DNA"/>
</dbReference>
<evidence type="ECO:0000256" key="2">
    <source>
        <dbReference type="ARBA" id="ARBA00022723"/>
    </source>
</evidence>
<keyword evidence="1 4" id="KW-0349">Heme</keyword>
<evidence type="ECO:0000256" key="3">
    <source>
        <dbReference type="ARBA" id="ARBA00023004"/>
    </source>
</evidence>
<protein>
    <submittedName>
        <fullName evidence="8">Thiol oxidoreductase</fullName>
    </submittedName>
</protein>
<evidence type="ECO:0000256" key="6">
    <source>
        <dbReference type="SAM" id="SignalP"/>
    </source>
</evidence>
<name>A0A936N992_9ACTN</name>
<keyword evidence="3 4" id="KW-0408">Iron</keyword>